<dbReference type="InterPro" id="IPR039420">
    <property type="entry name" value="WalR-like"/>
</dbReference>
<dbReference type="RefSeq" id="WP_202750784.1">
    <property type="nucleotide sequence ID" value="NZ_JAESWC010000018.1"/>
</dbReference>
<sequence>MGVKVLVVEDEVSINDILSSALRVEGYEVRSAFSSTEAKAFLSCFKPNLAMLDINLPDEDGFELCKFINANYSIPVIMLTARNDIVDKILGLELGADDYITKPFHIKEVLTRVKVAVRRVEKYSSSHEGNILLLNRFIKINTESRVVLKDDEEVRLKPKEYDLLEFLAKNRNRVFSREELLDKVWDMEYDGELRTVDVHIRRLRSKLDNDETNSIIETVFGVGYVMR</sequence>
<dbReference type="InterPro" id="IPR036388">
    <property type="entry name" value="WH-like_DNA-bd_sf"/>
</dbReference>
<feature type="domain" description="Response regulatory" evidence="10">
    <location>
        <begin position="4"/>
        <end position="117"/>
    </location>
</feature>
<dbReference type="CDD" id="cd00383">
    <property type="entry name" value="trans_reg_C"/>
    <property type="match status" value="1"/>
</dbReference>
<dbReference type="PROSITE" id="PS51755">
    <property type="entry name" value="OMPR_PHOB"/>
    <property type="match status" value="1"/>
</dbReference>
<keyword evidence="4" id="KW-0805">Transcription regulation</keyword>
<reference evidence="12 13" key="1">
    <citation type="submission" date="2021-01" db="EMBL/GenBank/DDBJ databases">
        <title>Genome public.</title>
        <authorList>
            <person name="Liu C."/>
            <person name="Sun Q."/>
        </authorList>
    </citation>
    <scope>NUCLEOTIDE SEQUENCE [LARGE SCALE GENOMIC DNA]</scope>
    <source>
        <strain evidence="12 13">YIM B02515</strain>
    </source>
</reference>
<dbReference type="Pfam" id="PF00072">
    <property type="entry name" value="Response_reg"/>
    <property type="match status" value="1"/>
</dbReference>
<dbReference type="PROSITE" id="PS50110">
    <property type="entry name" value="RESPONSE_REGULATORY"/>
    <property type="match status" value="1"/>
</dbReference>
<evidence type="ECO:0000256" key="1">
    <source>
        <dbReference type="ARBA" id="ARBA00018672"/>
    </source>
</evidence>
<dbReference type="SMART" id="SM00448">
    <property type="entry name" value="REC"/>
    <property type="match status" value="1"/>
</dbReference>
<evidence type="ECO:0000256" key="2">
    <source>
        <dbReference type="ARBA" id="ARBA00022553"/>
    </source>
</evidence>
<dbReference type="EMBL" id="JAESWC010000018">
    <property type="protein sequence ID" value="MBL4938049.1"/>
    <property type="molecule type" value="Genomic_DNA"/>
</dbReference>
<comment type="caution">
    <text evidence="12">The sequence shown here is derived from an EMBL/GenBank/DDBJ whole genome shotgun (WGS) entry which is preliminary data.</text>
</comment>
<evidence type="ECO:0000256" key="8">
    <source>
        <dbReference type="PROSITE-ProRule" id="PRU00169"/>
    </source>
</evidence>
<evidence type="ECO:0000259" key="10">
    <source>
        <dbReference type="PROSITE" id="PS50110"/>
    </source>
</evidence>
<evidence type="ECO:0000313" key="12">
    <source>
        <dbReference type="EMBL" id="MBL4938049.1"/>
    </source>
</evidence>
<dbReference type="SUPFAM" id="SSF52172">
    <property type="entry name" value="CheY-like"/>
    <property type="match status" value="1"/>
</dbReference>
<dbReference type="PANTHER" id="PTHR48111">
    <property type="entry name" value="REGULATOR OF RPOS"/>
    <property type="match status" value="1"/>
</dbReference>
<feature type="domain" description="OmpR/PhoB-type" evidence="11">
    <location>
        <begin position="129"/>
        <end position="227"/>
    </location>
</feature>
<evidence type="ECO:0000256" key="6">
    <source>
        <dbReference type="ARBA" id="ARBA00023163"/>
    </source>
</evidence>
<keyword evidence="13" id="KW-1185">Reference proteome</keyword>
<dbReference type="Gene3D" id="3.40.50.2300">
    <property type="match status" value="1"/>
</dbReference>
<dbReference type="Pfam" id="PF00486">
    <property type="entry name" value="Trans_reg_C"/>
    <property type="match status" value="1"/>
</dbReference>
<dbReference type="InterPro" id="IPR001789">
    <property type="entry name" value="Sig_transdc_resp-reg_receiver"/>
</dbReference>
<dbReference type="Proteomes" id="UP000632377">
    <property type="component" value="Unassembled WGS sequence"/>
</dbReference>
<accession>A0ABS1TF91</accession>
<dbReference type="InterPro" id="IPR001867">
    <property type="entry name" value="OmpR/PhoB-type_DNA-bd"/>
</dbReference>
<protein>
    <recommendedName>
        <fullName evidence="1">Stage 0 sporulation protein A homolog</fullName>
    </recommendedName>
</protein>
<feature type="DNA-binding region" description="OmpR/PhoB-type" evidence="9">
    <location>
        <begin position="129"/>
        <end position="227"/>
    </location>
</feature>
<gene>
    <name evidence="12" type="ORF">JK636_20260</name>
</gene>
<name>A0ABS1TF91_9CLOT</name>
<evidence type="ECO:0000259" key="11">
    <source>
        <dbReference type="PROSITE" id="PS51755"/>
    </source>
</evidence>
<evidence type="ECO:0000256" key="5">
    <source>
        <dbReference type="ARBA" id="ARBA00023125"/>
    </source>
</evidence>
<evidence type="ECO:0000256" key="7">
    <source>
        <dbReference type="ARBA" id="ARBA00024867"/>
    </source>
</evidence>
<keyword evidence="6" id="KW-0804">Transcription</keyword>
<dbReference type="Gene3D" id="6.10.250.690">
    <property type="match status" value="1"/>
</dbReference>
<comment type="function">
    <text evidence="7">May play the central regulatory role in sporulation. It may be an element of the effector pathway responsible for the activation of sporulation genes in response to nutritional stress. Spo0A may act in concert with spo0H (a sigma factor) to control the expression of some genes that are critical to the sporulation process.</text>
</comment>
<organism evidence="12 13">
    <name type="scientific">Clostridium rhizosphaerae</name>
    <dbReference type="NCBI Taxonomy" id="2803861"/>
    <lineage>
        <taxon>Bacteria</taxon>
        <taxon>Bacillati</taxon>
        <taxon>Bacillota</taxon>
        <taxon>Clostridia</taxon>
        <taxon>Eubacteriales</taxon>
        <taxon>Clostridiaceae</taxon>
        <taxon>Clostridium</taxon>
    </lineage>
</organism>
<evidence type="ECO:0000256" key="9">
    <source>
        <dbReference type="PROSITE-ProRule" id="PRU01091"/>
    </source>
</evidence>
<feature type="modified residue" description="4-aspartylphosphate" evidence="8">
    <location>
        <position position="53"/>
    </location>
</feature>
<evidence type="ECO:0000313" key="13">
    <source>
        <dbReference type="Proteomes" id="UP000632377"/>
    </source>
</evidence>
<keyword evidence="3" id="KW-0902">Two-component regulatory system</keyword>
<dbReference type="PANTHER" id="PTHR48111:SF40">
    <property type="entry name" value="PHOSPHATE REGULON TRANSCRIPTIONAL REGULATORY PROTEIN PHOB"/>
    <property type="match status" value="1"/>
</dbReference>
<dbReference type="SMART" id="SM00862">
    <property type="entry name" value="Trans_reg_C"/>
    <property type="match status" value="1"/>
</dbReference>
<dbReference type="InterPro" id="IPR011006">
    <property type="entry name" value="CheY-like_superfamily"/>
</dbReference>
<evidence type="ECO:0000256" key="4">
    <source>
        <dbReference type="ARBA" id="ARBA00023015"/>
    </source>
</evidence>
<dbReference type="CDD" id="cd17574">
    <property type="entry name" value="REC_OmpR"/>
    <property type="match status" value="1"/>
</dbReference>
<dbReference type="Gene3D" id="1.10.10.10">
    <property type="entry name" value="Winged helix-like DNA-binding domain superfamily/Winged helix DNA-binding domain"/>
    <property type="match status" value="1"/>
</dbReference>
<keyword evidence="2 8" id="KW-0597">Phosphoprotein</keyword>
<evidence type="ECO:0000256" key="3">
    <source>
        <dbReference type="ARBA" id="ARBA00023012"/>
    </source>
</evidence>
<proteinExistence type="predicted"/>
<keyword evidence="5 9" id="KW-0238">DNA-binding</keyword>